<protein>
    <submittedName>
        <fullName evidence="1">Chromobox protein 1</fullName>
    </submittedName>
</protein>
<dbReference type="EMBL" id="QTSX02005811">
    <property type="protein sequence ID" value="KAJ9057266.1"/>
    <property type="molecule type" value="Genomic_DNA"/>
</dbReference>
<name>A0ACC2S4N5_9FUNG</name>
<organism evidence="1 2">
    <name type="scientific">Entomophthora muscae</name>
    <dbReference type="NCBI Taxonomy" id="34485"/>
    <lineage>
        <taxon>Eukaryota</taxon>
        <taxon>Fungi</taxon>
        <taxon>Fungi incertae sedis</taxon>
        <taxon>Zoopagomycota</taxon>
        <taxon>Entomophthoromycotina</taxon>
        <taxon>Entomophthoromycetes</taxon>
        <taxon>Entomophthorales</taxon>
        <taxon>Entomophthoraceae</taxon>
        <taxon>Entomophthora</taxon>
    </lineage>
</organism>
<evidence type="ECO:0000313" key="2">
    <source>
        <dbReference type="Proteomes" id="UP001165960"/>
    </source>
</evidence>
<sequence>MDGSPEYKVEAVIASHWIRKSLQYCVKWKGYPSYNNSWDLIQEFHKDNPSALGPPKSLLALKIPKVHKNFSVATLPQGGMQPQERGKDNVNSLPPLAFFRIRPDTSCITKMPWENSTILHNPNASLMTLLAALDNELWLSKVWLPDKLTNQCKVTKICDQGTKIDANLNLSITQQPLDGFGHPNTHFETKHQES</sequence>
<dbReference type="Proteomes" id="UP001165960">
    <property type="component" value="Unassembled WGS sequence"/>
</dbReference>
<evidence type="ECO:0000313" key="1">
    <source>
        <dbReference type="EMBL" id="KAJ9057266.1"/>
    </source>
</evidence>
<proteinExistence type="predicted"/>
<reference evidence="1" key="1">
    <citation type="submission" date="2022-04" db="EMBL/GenBank/DDBJ databases">
        <title>Genome of the entomopathogenic fungus Entomophthora muscae.</title>
        <authorList>
            <person name="Elya C."/>
            <person name="Lovett B.R."/>
            <person name="Lee E."/>
            <person name="Macias A.M."/>
            <person name="Hajek A.E."/>
            <person name="De Bivort B.L."/>
            <person name="Kasson M.T."/>
            <person name="De Fine Licht H.H."/>
            <person name="Stajich J.E."/>
        </authorList>
    </citation>
    <scope>NUCLEOTIDE SEQUENCE</scope>
    <source>
        <strain evidence="1">Berkeley</strain>
    </source>
</reference>
<gene>
    <name evidence="1" type="primary">CBX1_2</name>
    <name evidence="1" type="ORF">DSO57_1024371</name>
</gene>
<keyword evidence="2" id="KW-1185">Reference proteome</keyword>
<comment type="caution">
    <text evidence="1">The sequence shown here is derived from an EMBL/GenBank/DDBJ whole genome shotgun (WGS) entry which is preliminary data.</text>
</comment>
<accession>A0ACC2S4N5</accession>